<dbReference type="PANTHER" id="PTHR19271:SF16">
    <property type="entry name" value="CYTOCHROME B"/>
    <property type="match status" value="1"/>
</dbReference>
<evidence type="ECO:0000256" key="4">
    <source>
        <dbReference type="ARBA" id="ARBA00013531"/>
    </source>
</evidence>
<evidence type="ECO:0000256" key="12">
    <source>
        <dbReference type="ARBA" id="ARBA00022989"/>
    </source>
</evidence>
<proteinExistence type="predicted"/>
<evidence type="ECO:0000256" key="10">
    <source>
        <dbReference type="ARBA" id="ARBA00022792"/>
    </source>
</evidence>
<dbReference type="InterPro" id="IPR016174">
    <property type="entry name" value="Di-haem_cyt_TM"/>
</dbReference>
<evidence type="ECO:0000256" key="21">
    <source>
        <dbReference type="PIRSR" id="PIRSR038885-1"/>
    </source>
</evidence>
<evidence type="ECO:0000256" key="17">
    <source>
        <dbReference type="ARBA" id="ARBA00029812"/>
    </source>
</evidence>
<keyword evidence="14" id="KW-0830">Ubiquinone</keyword>
<comment type="subunit">
    <text evidence="3">The main subunits of complex b-c1 are: cytochrome b, cytochrome c1 and the Rieske protein.</text>
</comment>
<dbReference type="PANTHER" id="PTHR19271">
    <property type="entry name" value="CYTOCHROME B"/>
    <property type="match status" value="1"/>
</dbReference>
<dbReference type="GO" id="GO:0008121">
    <property type="term" value="F:quinol-cytochrome-c reductase activity"/>
    <property type="evidence" value="ECO:0007669"/>
    <property type="project" value="InterPro"/>
</dbReference>
<comment type="function">
    <text evidence="1">Component of the ubiquinol-cytochrome c reductase complex (complex III or cytochrome b-c1 complex) that is part of the mitochondrial respiratory chain. The b-c1 complex mediates electron transfer from ubiquinol to cytochrome c. Contributes to the generation of a proton gradient across the mitochondrial membrane that is then used for ATP synthesis.</text>
</comment>
<keyword evidence="12 23" id="KW-1133">Transmembrane helix</keyword>
<evidence type="ECO:0000256" key="7">
    <source>
        <dbReference type="ARBA" id="ARBA00022660"/>
    </source>
</evidence>
<feature type="binding site" evidence="21">
    <location>
        <position position="203"/>
    </location>
    <ligand>
        <name>a ubiquinone</name>
        <dbReference type="ChEBI" id="CHEBI:16389"/>
    </ligand>
</feature>
<protein>
    <recommendedName>
        <fullName evidence="4">Cytochrome b</fullName>
    </recommendedName>
    <alternativeName>
        <fullName evidence="18">Complex III subunit 3</fullName>
    </alternativeName>
    <alternativeName>
        <fullName evidence="19">Complex III subunit III</fullName>
    </alternativeName>
    <alternativeName>
        <fullName evidence="17">Cytochrome b-c1 complex subunit 3</fullName>
    </alternativeName>
    <alternativeName>
        <fullName evidence="20">Ubiquinol-cytochrome-c reductase complex cytochrome b subunit</fullName>
    </alternativeName>
</protein>
<evidence type="ECO:0000259" key="25">
    <source>
        <dbReference type="Pfam" id="PF00033"/>
    </source>
</evidence>
<evidence type="ECO:0000256" key="22">
    <source>
        <dbReference type="PIRSR" id="PIRSR038885-2"/>
    </source>
</evidence>
<feature type="transmembrane region" description="Helical" evidence="23">
    <location>
        <begin position="321"/>
        <end position="340"/>
    </location>
</feature>
<feature type="binding site" description="axial binding residue" evidence="22">
    <location>
        <position position="99"/>
    </location>
    <ligand>
        <name>heme b</name>
        <dbReference type="ChEBI" id="CHEBI:60344"/>
        <label>b566</label>
    </ligand>
    <ligandPart>
        <name>Fe</name>
        <dbReference type="ChEBI" id="CHEBI:18248"/>
    </ligandPart>
</feature>
<dbReference type="EMBL" id="MZ169618">
    <property type="protein sequence ID" value="UBR43348.1"/>
    <property type="molecule type" value="Genomic_DNA"/>
</dbReference>
<keyword evidence="10" id="KW-0999">Mitochondrion inner membrane</keyword>
<evidence type="ECO:0000256" key="6">
    <source>
        <dbReference type="ARBA" id="ARBA00022617"/>
    </source>
</evidence>
<feature type="binding site" description="axial binding residue" evidence="22">
    <location>
        <position position="85"/>
    </location>
    <ligand>
        <name>heme b</name>
        <dbReference type="ChEBI" id="CHEBI:60344"/>
        <label>b562</label>
    </ligand>
    <ligandPart>
        <name>Fe</name>
        <dbReference type="ChEBI" id="CHEBI:18248"/>
    </ligandPart>
</feature>
<feature type="transmembrane region" description="Helical" evidence="23">
    <location>
        <begin position="79"/>
        <end position="100"/>
    </location>
</feature>
<evidence type="ECO:0000256" key="5">
    <source>
        <dbReference type="ARBA" id="ARBA00022448"/>
    </source>
</evidence>
<keyword evidence="5" id="KW-0813">Transport</keyword>
<comment type="subcellular location">
    <subcellularLocation>
        <location evidence="2">Mitochondrion inner membrane</location>
        <topology evidence="2">Multi-pass membrane protein</topology>
    </subcellularLocation>
</comment>
<dbReference type="InterPro" id="IPR030689">
    <property type="entry name" value="Cytochrome_b"/>
</dbReference>
<evidence type="ECO:0000256" key="15">
    <source>
        <dbReference type="ARBA" id="ARBA00023128"/>
    </source>
</evidence>
<dbReference type="AlphaFoldDB" id="A0A8K1M8W7"/>
<accession>A0A8K1M8W7</accession>
<dbReference type="CDD" id="cd00284">
    <property type="entry name" value="Cytochrome_b_N"/>
    <property type="match status" value="1"/>
</dbReference>
<keyword evidence="8 23" id="KW-0812">Transmembrane</keyword>
<evidence type="ECO:0000256" key="9">
    <source>
        <dbReference type="ARBA" id="ARBA00022723"/>
    </source>
</evidence>
<dbReference type="InterPro" id="IPR027387">
    <property type="entry name" value="Cytb/b6-like_sf"/>
</dbReference>
<dbReference type="PIRSF" id="PIRSF038885">
    <property type="entry name" value="COB"/>
    <property type="match status" value="1"/>
</dbReference>
<gene>
    <name evidence="26" type="primary">cob</name>
</gene>
<feature type="transmembrane region" description="Helical" evidence="23">
    <location>
        <begin position="180"/>
        <end position="202"/>
    </location>
</feature>
<dbReference type="GO" id="GO:0046872">
    <property type="term" value="F:metal ion binding"/>
    <property type="evidence" value="ECO:0007669"/>
    <property type="project" value="UniProtKB-KW"/>
</dbReference>
<evidence type="ECO:0000256" key="20">
    <source>
        <dbReference type="ARBA" id="ARBA00032818"/>
    </source>
</evidence>
<evidence type="ECO:0000256" key="8">
    <source>
        <dbReference type="ARBA" id="ARBA00022692"/>
    </source>
</evidence>
<comment type="cofactor">
    <cofactor evidence="22">
        <name>heme</name>
        <dbReference type="ChEBI" id="CHEBI:30413"/>
    </cofactor>
    <text evidence="22">Binds 2 heme groups non-covalently.</text>
</comment>
<feature type="transmembrane region" description="Helical" evidence="23">
    <location>
        <begin position="38"/>
        <end position="58"/>
    </location>
</feature>
<evidence type="ECO:0000256" key="14">
    <source>
        <dbReference type="ARBA" id="ARBA00023075"/>
    </source>
</evidence>
<evidence type="ECO:0000256" key="2">
    <source>
        <dbReference type="ARBA" id="ARBA00004448"/>
    </source>
</evidence>
<dbReference type="SUPFAM" id="SSF81648">
    <property type="entry name" value="a domain/subunit of cytochrome bc1 complex (Ubiquinol-cytochrome c reductase)"/>
    <property type="match status" value="1"/>
</dbReference>
<feature type="transmembrane region" description="Helical" evidence="23">
    <location>
        <begin position="290"/>
        <end position="309"/>
    </location>
</feature>
<dbReference type="InterPro" id="IPR005798">
    <property type="entry name" value="Cyt_b/b6_C"/>
</dbReference>
<dbReference type="Pfam" id="PF00032">
    <property type="entry name" value="Cytochrom_B_C"/>
    <property type="match status" value="1"/>
</dbReference>
<dbReference type="GO" id="GO:0006122">
    <property type="term" value="P:mitochondrial electron transport, ubiquinol to cytochrome c"/>
    <property type="evidence" value="ECO:0007669"/>
    <property type="project" value="TreeGrafter"/>
</dbReference>
<feature type="transmembrane region" description="Helical" evidence="23">
    <location>
        <begin position="142"/>
        <end position="160"/>
    </location>
</feature>
<sequence length="378" mass="44749">MMKKSVMKKDSLLNLINNMLIVLPSPINLNIFWNFGSLLGLCIIIQILTGLFLSMHYVANVNLSFFSIIHLMNDVNYGWLIRLIHMNGASMFFICIYLHIGRGLYYQSYKLKKTWNIGVLLLLILMMTAFLGYVLPWGQMSFWGATVITNLLSVVPYFGVSLVEWLWGGFSVNNNTLMRFYSFHFLFPFILVVFIIIHLIYLHDLGSNNPLGLKSNYYKIIFHNYYSIKDLMGMMILLMILLIVVFLNPYMLGDSENFLEANSLVTPVHIQPEWYFLFAYTILRCISNKLLGVLFLFFSILILLILPFLKLNKFQSLSFYPINQILFWMFFNIMLMLTWLGMQVVEYPFIFLSQFYMLIYFLYYLLDYYFKLFWDYLN</sequence>
<keyword evidence="16 23" id="KW-0472">Membrane</keyword>
<dbReference type="InterPro" id="IPR005797">
    <property type="entry name" value="Cyt_b/b6_N"/>
</dbReference>
<evidence type="ECO:0000256" key="19">
    <source>
        <dbReference type="ARBA" id="ARBA00032600"/>
    </source>
</evidence>
<evidence type="ECO:0000256" key="16">
    <source>
        <dbReference type="ARBA" id="ARBA00023136"/>
    </source>
</evidence>
<evidence type="ECO:0000256" key="3">
    <source>
        <dbReference type="ARBA" id="ARBA00011649"/>
    </source>
</evidence>
<keyword evidence="11" id="KW-0249">Electron transport</keyword>
<evidence type="ECO:0000256" key="23">
    <source>
        <dbReference type="SAM" id="Phobius"/>
    </source>
</evidence>
<feature type="binding site" description="axial binding residue" evidence="22">
    <location>
        <position position="198"/>
    </location>
    <ligand>
        <name>heme b</name>
        <dbReference type="ChEBI" id="CHEBI:60344"/>
        <label>b566</label>
    </ligand>
    <ligandPart>
        <name>Fe</name>
        <dbReference type="ChEBI" id="CHEBI:18248"/>
    </ligandPart>
</feature>
<feature type="domain" description="Cytochrome b/b6 C-terminal region profile" evidence="24">
    <location>
        <begin position="260"/>
        <end position="361"/>
    </location>
</feature>
<feature type="transmembrane region" description="Helical" evidence="23">
    <location>
        <begin position="115"/>
        <end position="135"/>
    </location>
</feature>
<dbReference type="SUPFAM" id="SSF81342">
    <property type="entry name" value="Transmembrane di-heme cytochromes"/>
    <property type="match status" value="1"/>
</dbReference>
<evidence type="ECO:0000256" key="13">
    <source>
        <dbReference type="ARBA" id="ARBA00023004"/>
    </source>
</evidence>
<dbReference type="GO" id="GO:0016491">
    <property type="term" value="F:oxidoreductase activity"/>
    <property type="evidence" value="ECO:0007669"/>
    <property type="project" value="InterPro"/>
</dbReference>
<feature type="binding site" description="axial binding residue" evidence="22">
    <location>
        <position position="184"/>
    </location>
    <ligand>
        <name>heme b</name>
        <dbReference type="ChEBI" id="CHEBI:60344"/>
        <label>b562</label>
    </ligand>
    <ligandPart>
        <name>Fe</name>
        <dbReference type="ChEBI" id="CHEBI:18248"/>
    </ligandPart>
</feature>
<keyword evidence="13 22" id="KW-0408">Iron</keyword>
<evidence type="ECO:0000256" key="18">
    <source>
        <dbReference type="ARBA" id="ARBA00031681"/>
    </source>
</evidence>
<geneLocation type="mitochondrion" evidence="26"/>
<keyword evidence="15 26" id="KW-0496">Mitochondrion</keyword>
<dbReference type="InterPro" id="IPR036150">
    <property type="entry name" value="Cyt_b/b6_C_sf"/>
</dbReference>
<evidence type="ECO:0000256" key="1">
    <source>
        <dbReference type="ARBA" id="ARBA00002566"/>
    </source>
</evidence>
<organism evidence="26">
    <name type="scientific">Chelonus formosanus</name>
    <dbReference type="NCBI Taxonomy" id="2739011"/>
    <lineage>
        <taxon>Eukaryota</taxon>
        <taxon>Metazoa</taxon>
        <taxon>Ecdysozoa</taxon>
        <taxon>Arthropoda</taxon>
        <taxon>Hexapoda</taxon>
        <taxon>Insecta</taxon>
        <taxon>Pterygota</taxon>
        <taxon>Neoptera</taxon>
        <taxon>Endopterygota</taxon>
        <taxon>Hymenoptera</taxon>
        <taxon>Apocrita</taxon>
        <taxon>Ichneumonoidea</taxon>
        <taxon>Braconidae</taxon>
        <taxon>Cheloninae</taxon>
        <taxon>Chelonus</taxon>
    </lineage>
</organism>
<feature type="transmembrane region" description="Helical" evidence="23">
    <location>
        <begin position="347"/>
        <end position="366"/>
    </location>
</feature>
<evidence type="ECO:0000313" key="26">
    <source>
        <dbReference type="EMBL" id="UBR43348.1"/>
    </source>
</evidence>
<feature type="transmembrane region" description="Helical" evidence="23">
    <location>
        <begin position="231"/>
        <end position="252"/>
    </location>
</feature>
<dbReference type="Gene3D" id="1.20.810.10">
    <property type="entry name" value="Cytochrome Bc1 Complex, Chain C"/>
    <property type="match status" value="1"/>
</dbReference>
<dbReference type="Pfam" id="PF00033">
    <property type="entry name" value="Cytochrome_B"/>
    <property type="match status" value="1"/>
</dbReference>
<dbReference type="GO" id="GO:0005743">
    <property type="term" value="C:mitochondrial inner membrane"/>
    <property type="evidence" value="ECO:0007669"/>
    <property type="project" value="UniProtKB-SubCell"/>
</dbReference>
<dbReference type="GO" id="GO:0045275">
    <property type="term" value="C:respiratory chain complex III"/>
    <property type="evidence" value="ECO:0007669"/>
    <property type="project" value="InterPro"/>
</dbReference>
<dbReference type="InterPro" id="IPR048259">
    <property type="entry name" value="Cytochrome_b_N_euk/bac"/>
</dbReference>
<feature type="domain" description="Cytochrome b/b6 N-terminal region profile" evidence="25">
    <location>
        <begin position="23"/>
        <end position="205"/>
    </location>
</feature>
<name>A0A8K1M8W7_9HYME</name>
<reference evidence="26" key="1">
    <citation type="submission" date="2021-05" db="EMBL/GenBank/DDBJ databases">
        <authorList>
            <person name="Yuan R."/>
        </authorList>
    </citation>
    <scope>NUCLEOTIDE SEQUENCE</scope>
</reference>
<keyword evidence="9 22" id="KW-0479">Metal-binding</keyword>
<evidence type="ECO:0000259" key="24">
    <source>
        <dbReference type="Pfam" id="PF00032"/>
    </source>
</evidence>
<evidence type="ECO:0000256" key="11">
    <source>
        <dbReference type="ARBA" id="ARBA00022982"/>
    </source>
</evidence>
<keyword evidence="7" id="KW-0679">Respiratory chain</keyword>
<keyword evidence="6 22" id="KW-0349">Heme</keyword>